<dbReference type="EMBL" id="SUPK01000004">
    <property type="protein sequence ID" value="TJY42419.1"/>
    <property type="molecule type" value="Genomic_DNA"/>
</dbReference>
<dbReference type="OrthoDB" id="9815124at2"/>
<gene>
    <name evidence="2" type="ORF">E5161_10530</name>
</gene>
<dbReference type="InterPro" id="IPR013022">
    <property type="entry name" value="Xyl_isomerase-like_TIM-brl"/>
</dbReference>
<evidence type="ECO:0000259" key="1">
    <source>
        <dbReference type="Pfam" id="PF01261"/>
    </source>
</evidence>
<protein>
    <submittedName>
        <fullName evidence="2">Sugar phosphate isomerase/epimerase</fullName>
    </submittedName>
</protein>
<accession>A0A4V5LSB7</accession>
<dbReference type="Proteomes" id="UP000309673">
    <property type="component" value="Unassembled WGS sequence"/>
</dbReference>
<evidence type="ECO:0000313" key="2">
    <source>
        <dbReference type="EMBL" id="TJY42419.1"/>
    </source>
</evidence>
<organism evidence="2 3">
    <name type="scientific">Cohnella pontilimi</name>
    <dbReference type="NCBI Taxonomy" id="2564100"/>
    <lineage>
        <taxon>Bacteria</taxon>
        <taxon>Bacillati</taxon>
        <taxon>Bacillota</taxon>
        <taxon>Bacilli</taxon>
        <taxon>Bacillales</taxon>
        <taxon>Paenibacillaceae</taxon>
        <taxon>Cohnella</taxon>
    </lineage>
</organism>
<comment type="caution">
    <text evidence="2">The sequence shown here is derived from an EMBL/GenBank/DDBJ whole genome shotgun (WGS) entry which is preliminary data.</text>
</comment>
<reference evidence="2 3" key="1">
    <citation type="submission" date="2019-04" db="EMBL/GenBank/DDBJ databases">
        <title>Cohnella sp. nov., isolated from soil.</title>
        <authorList>
            <person name="Kim W."/>
        </authorList>
    </citation>
    <scope>NUCLEOTIDE SEQUENCE [LARGE SCALE GENOMIC DNA]</scope>
    <source>
        <strain evidence="2 3">CAU 1483</strain>
    </source>
</reference>
<dbReference type="SUPFAM" id="SSF51658">
    <property type="entry name" value="Xylose isomerase-like"/>
    <property type="match status" value="1"/>
</dbReference>
<name>A0A4V5LSB7_9BACL</name>
<dbReference type="GO" id="GO:0016853">
    <property type="term" value="F:isomerase activity"/>
    <property type="evidence" value="ECO:0007669"/>
    <property type="project" value="UniProtKB-KW"/>
</dbReference>
<dbReference type="AlphaFoldDB" id="A0A4V5LSB7"/>
<sequence length="275" mass="30443">MIILTGFADEISDDLEKQLDVMASEGIAHLELRSVWGKNVLQLTDQEAAHIKERLEDRGFKVSSIGSPLGKIGIADDFAAHMKDAERAVQLAKYFGAPYIRIFSFFLPEGEAAEGYRDQVMFRMKQFTQLAEQSGVVMLLENETEVYGDIAERCLDILETCRSSQLQAAFDPANYVQCGESPISKSYPLVAPFVSYIHVKDAIMGSGKVVPAGEGDGELRRLLSILKEKEYDGFMSLEPHLASTGRFEGFGGEQLFAAAAKALKELLREADLSWM</sequence>
<feature type="domain" description="Xylose isomerase-like TIM barrel" evidence="1">
    <location>
        <begin position="22"/>
        <end position="265"/>
    </location>
</feature>
<keyword evidence="3" id="KW-1185">Reference proteome</keyword>
<dbReference type="Pfam" id="PF01261">
    <property type="entry name" value="AP_endonuc_2"/>
    <property type="match status" value="1"/>
</dbReference>
<dbReference type="PANTHER" id="PTHR12110">
    <property type="entry name" value="HYDROXYPYRUVATE ISOMERASE"/>
    <property type="match status" value="1"/>
</dbReference>
<dbReference type="Gene3D" id="3.20.20.150">
    <property type="entry name" value="Divalent-metal-dependent TIM barrel enzymes"/>
    <property type="match status" value="1"/>
</dbReference>
<evidence type="ECO:0000313" key="3">
    <source>
        <dbReference type="Proteomes" id="UP000309673"/>
    </source>
</evidence>
<dbReference type="PANTHER" id="PTHR12110:SF53">
    <property type="entry name" value="BLR5974 PROTEIN"/>
    <property type="match status" value="1"/>
</dbReference>
<dbReference type="RefSeq" id="WP_136777756.1">
    <property type="nucleotide sequence ID" value="NZ_SUPK01000004.1"/>
</dbReference>
<proteinExistence type="predicted"/>
<dbReference type="InterPro" id="IPR050312">
    <property type="entry name" value="IolE/XylAMocC-like"/>
</dbReference>
<keyword evidence="2" id="KW-0413">Isomerase</keyword>
<dbReference type="InterPro" id="IPR036237">
    <property type="entry name" value="Xyl_isomerase-like_sf"/>
</dbReference>